<evidence type="ECO:0000313" key="1">
    <source>
        <dbReference type="EMBL" id="GAK52126.1"/>
    </source>
</evidence>
<accession>A0A081BP10</accession>
<proteinExistence type="predicted"/>
<dbReference type="AlphaFoldDB" id="A0A081BP10"/>
<gene>
    <name evidence="1" type="ORF">U14_03376</name>
</gene>
<evidence type="ECO:0000313" key="2">
    <source>
        <dbReference type="Proteomes" id="UP000030700"/>
    </source>
</evidence>
<dbReference type="HOGENOM" id="CLU_457623_0_0_0"/>
<keyword evidence="2" id="KW-1185">Reference proteome</keyword>
<dbReference type="Proteomes" id="UP000030700">
    <property type="component" value="Unassembled WGS sequence"/>
</dbReference>
<dbReference type="STRING" id="1499966.U14_03376"/>
<reference evidence="1" key="1">
    <citation type="journal article" date="2015" name="PeerJ">
        <title>First genomic representation of candidate bacterial phylum KSB3 points to enhanced environmental sensing as a trigger of wastewater bulking.</title>
        <authorList>
            <person name="Sekiguchi Y."/>
            <person name="Ohashi A."/>
            <person name="Parks D.H."/>
            <person name="Yamauchi T."/>
            <person name="Tyson G.W."/>
            <person name="Hugenholtz P."/>
        </authorList>
    </citation>
    <scope>NUCLEOTIDE SEQUENCE [LARGE SCALE GENOMIC DNA]</scope>
</reference>
<sequence>MMPLADDNIEQLIEAFSSDDLMNLSEDLLNIAIELTLQDDFDLSMTGSIAKSNDLLAIIPKIIASRLSKADLYSRKFLALDYEDLAFAGYSLEELRGIRKLLEDVIALFEKRSFSESHLLYRDVFEELKDSIEVDLELYRRALNNVNDAYKIQSRHVMNAAIDVYKRVNAMNFEHLLHEKLFVLEEQQRHLNNAIELLESKDFQDKYSEQLSGLRTTLIVVLEAISTQTINADVSKKRALSLDNILYHTRNNSEEYILRVLRRFAHISKDRKLSGYLLPEEIAARYKSSYIKHNRVLLSVISNPLHVRQADLLILTNEVLKNLSSALNVKLTFVETCRLCQEVLRESGETFEQTSPPEQRRQLLARIIDVLRILETYPTNSEYLETLQGKGYEAALVLLQSMQAAQSLAMANLLRQYQVYTARRLFALRISRLCMYISAHTPRQLSRLASERVLTLCRDLVRYKYDSLRPSSVYLEAMFDLDEYKDPVLMKLEKTLQILQGKIPIELDDSTAVVQERITLTPSFSQLVIDCFALKVQELDKVVEPLTSSYDMRPSELQAHIDSSRERIHYFLAQHQQENQLVVTTYEEDQETFTPA</sequence>
<organism evidence="1">
    <name type="scientific">Candidatus Moduliflexus flocculans</name>
    <dbReference type="NCBI Taxonomy" id="1499966"/>
    <lineage>
        <taxon>Bacteria</taxon>
        <taxon>Candidatus Moduliflexota</taxon>
        <taxon>Candidatus Moduliflexia</taxon>
        <taxon>Candidatus Moduliflexales</taxon>
        <taxon>Candidatus Moduliflexaceae</taxon>
    </lineage>
</organism>
<protein>
    <submittedName>
        <fullName evidence="1">Uncharacterized protein</fullName>
    </submittedName>
</protein>
<dbReference type="EMBL" id="DF820458">
    <property type="protein sequence ID" value="GAK52126.1"/>
    <property type="molecule type" value="Genomic_DNA"/>
</dbReference>
<name>A0A081BP10_9BACT</name>